<accession>A0ACC1QVQ0</accession>
<evidence type="ECO:0000313" key="1">
    <source>
        <dbReference type="EMBL" id="KAJ3493465.1"/>
    </source>
</evidence>
<protein>
    <submittedName>
        <fullName evidence="1">Uncharacterized protein</fullName>
    </submittedName>
</protein>
<dbReference type="Proteomes" id="UP001148737">
    <property type="component" value="Unassembled WGS sequence"/>
</dbReference>
<gene>
    <name evidence="1" type="ORF">NLG97_g4717</name>
</gene>
<name>A0ACC1QVQ0_9HYPO</name>
<evidence type="ECO:0000313" key="2">
    <source>
        <dbReference type="Proteomes" id="UP001148737"/>
    </source>
</evidence>
<reference evidence="1" key="1">
    <citation type="submission" date="2022-07" db="EMBL/GenBank/DDBJ databases">
        <title>Genome Sequence of Lecanicillium saksenae.</title>
        <authorList>
            <person name="Buettner E."/>
        </authorList>
    </citation>
    <scope>NUCLEOTIDE SEQUENCE</scope>
    <source>
        <strain evidence="1">VT-O1</strain>
    </source>
</reference>
<keyword evidence="2" id="KW-1185">Reference proteome</keyword>
<dbReference type="EMBL" id="JANAKD010000484">
    <property type="protein sequence ID" value="KAJ3493465.1"/>
    <property type="molecule type" value="Genomic_DNA"/>
</dbReference>
<organism evidence="1 2">
    <name type="scientific">Lecanicillium saksenae</name>
    <dbReference type="NCBI Taxonomy" id="468837"/>
    <lineage>
        <taxon>Eukaryota</taxon>
        <taxon>Fungi</taxon>
        <taxon>Dikarya</taxon>
        <taxon>Ascomycota</taxon>
        <taxon>Pezizomycotina</taxon>
        <taxon>Sordariomycetes</taxon>
        <taxon>Hypocreomycetidae</taxon>
        <taxon>Hypocreales</taxon>
        <taxon>Cordycipitaceae</taxon>
        <taxon>Lecanicillium</taxon>
    </lineage>
</organism>
<proteinExistence type="predicted"/>
<sequence>MIDALCEDPATGSASSALCCYLSAQLGEQKTERRRYELTQGVEMGRESNIVVDVTMKDGAIDQVQLSGKAVKIMKGTLTI</sequence>
<comment type="caution">
    <text evidence="1">The sequence shown here is derived from an EMBL/GenBank/DDBJ whole genome shotgun (WGS) entry which is preliminary data.</text>
</comment>